<protein>
    <submittedName>
        <fullName evidence="2">Rod binding domain-containing protein</fullName>
    </submittedName>
</protein>
<gene>
    <name evidence="2" type="ORF">J2Z17_004604</name>
</gene>
<keyword evidence="3" id="KW-1185">Reference proteome</keyword>
<reference evidence="2 3" key="1">
    <citation type="submission" date="2021-03" db="EMBL/GenBank/DDBJ databases">
        <title>Genomic Encyclopedia of Type Strains, Phase IV (KMG-IV): sequencing the most valuable type-strain genomes for metagenomic binning, comparative biology and taxonomic classification.</title>
        <authorList>
            <person name="Goeker M."/>
        </authorList>
    </citation>
    <scope>NUCLEOTIDE SEQUENCE [LARGE SCALE GENOMIC DNA]</scope>
    <source>
        <strain evidence="2 3">DSM 21600</strain>
    </source>
</reference>
<dbReference type="EMBL" id="JAGGJU010000015">
    <property type="protein sequence ID" value="MBP1853145.1"/>
    <property type="molecule type" value="Genomic_DNA"/>
</dbReference>
<dbReference type="RefSeq" id="WP_209948684.1">
    <property type="nucleotide sequence ID" value="NZ_JAGGJU010000015.1"/>
</dbReference>
<feature type="domain" description="Flagellar protein FlgJ N-terminal" evidence="1">
    <location>
        <begin position="92"/>
        <end position="139"/>
    </location>
</feature>
<dbReference type="Proteomes" id="UP000759443">
    <property type="component" value="Unassembled WGS sequence"/>
</dbReference>
<sequence length="185" mass="19643">MAISPPSDLILDVVRAADPTDVAAAQEKMKANRAAFAATSLADKGNGFDNAVSVLNSAASKAKLDQASQADTGEVPKVYKQFEAVILQNFIKEMLPKDSEAVYGKGNAGGIWKSMMAEQIGNVMSERGGVGIADQMYSQALAAHRNEGVVSSKTDEDKRNLAVSMITDIERRTFGPSATESKDQS</sequence>
<evidence type="ECO:0000313" key="2">
    <source>
        <dbReference type="EMBL" id="MBP1853145.1"/>
    </source>
</evidence>
<comment type="caution">
    <text evidence="2">The sequence shown here is derived from an EMBL/GenBank/DDBJ whole genome shotgun (WGS) entry which is preliminary data.</text>
</comment>
<dbReference type="Pfam" id="PF10135">
    <property type="entry name" value="Rod-binding"/>
    <property type="match status" value="1"/>
</dbReference>
<evidence type="ECO:0000313" key="3">
    <source>
        <dbReference type="Proteomes" id="UP000759443"/>
    </source>
</evidence>
<dbReference type="InterPro" id="IPR019301">
    <property type="entry name" value="Flagellar_prot_FlgJ_N"/>
</dbReference>
<proteinExistence type="predicted"/>
<organism evidence="2 3">
    <name type="scientific">Rhizobium halophytocola</name>
    <dbReference type="NCBI Taxonomy" id="735519"/>
    <lineage>
        <taxon>Bacteria</taxon>
        <taxon>Pseudomonadati</taxon>
        <taxon>Pseudomonadota</taxon>
        <taxon>Alphaproteobacteria</taxon>
        <taxon>Hyphomicrobiales</taxon>
        <taxon>Rhizobiaceae</taxon>
        <taxon>Rhizobium/Agrobacterium group</taxon>
        <taxon>Rhizobium</taxon>
    </lineage>
</organism>
<name>A0ABS4E5B7_9HYPH</name>
<accession>A0ABS4E5B7</accession>
<evidence type="ECO:0000259" key="1">
    <source>
        <dbReference type="Pfam" id="PF10135"/>
    </source>
</evidence>